<dbReference type="KEGG" id="das:Daes_2945"/>
<comment type="similarity">
    <text evidence="1">Belongs to the peptidase C40 family.</text>
</comment>
<dbReference type="Gene3D" id="3.90.1720.10">
    <property type="entry name" value="endopeptidase domain like (from Nostoc punctiforme)"/>
    <property type="match status" value="1"/>
</dbReference>
<dbReference type="PROSITE" id="PS51257">
    <property type="entry name" value="PROKAR_LIPOPROTEIN"/>
    <property type="match status" value="1"/>
</dbReference>
<keyword evidence="7" id="KW-1185">Reference proteome</keyword>
<dbReference type="Pfam" id="PF00877">
    <property type="entry name" value="NLPC_P60"/>
    <property type="match status" value="1"/>
</dbReference>
<accession>E6VYS2</accession>
<name>E6VYS2_PSEA9</name>
<evidence type="ECO:0000259" key="5">
    <source>
        <dbReference type="PROSITE" id="PS51935"/>
    </source>
</evidence>
<keyword evidence="2" id="KW-0645">Protease</keyword>
<keyword evidence="3" id="KW-0378">Hydrolase</keyword>
<dbReference type="RefSeq" id="WP_013515841.1">
    <property type="nucleotide sequence ID" value="NC_014844.1"/>
</dbReference>
<gene>
    <name evidence="6" type="ordered locus">Daes_2945</name>
</gene>
<reference evidence="6 7" key="2">
    <citation type="journal article" date="2014" name="Genome Announc.">
        <title>Complete Genome Sequence of the Subsurface, Mesophilic Sulfate-Reducing Bacterium Desulfovibrio aespoeensis Aspo-2.</title>
        <authorList>
            <person name="Pedersen K."/>
            <person name="Bengtsson A."/>
            <person name="Edlund J."/>
            <person name="Rabe L."/>
            <person name="Hazen T."/>
            <person name="Chakraborty R."/>
            <person name="Goodwin L."/>
            <person name="Shapiro N."/>
        </authorList>
    </citation>
    <scope>NUCLEOTIDE SEQUENCE [LARGE SCALE GENOMIC DNA]</scope>
    <source>
        <strain evidence="7">ATCC 700646 / DSM 10631 / Aspo-2</strain>
    </source>
</reference>
<dbReference type="SUPFAM" id="SSF54001">
    <property type="entry name" value="Cysteine proteinases"/>
    <property type="match status" value="1"/>
</dbReference>
<dbReference type="InterPro" id="IPR051202">
    <property type="entry name" value="Peptidase_C40"/>
</dbReference>
<reference evidence="7" key="1">
    <citation type="submission" date="2010-12" db="EMBL/GenBank/DDBJ databases">
        <title>Complete sequence of Desulfovibrio aespoeensis Aspo-2.</title>
        <authorList>
            <consortium name="US DOE Joint Genome Institute"/>
            <person name="Lucas S."/>
            <person name="Copeland A."/>
            <person name="Lapidus A."/>
            <person name="Cheng J.-F."/>
            <person name="Goodwin L."/>
            <person name="Pitluck S."/>
            <person name="Chertkov O."/>
            <person name="Misra M."/>
            <person name="Detter J.C."/>
            <person name="Han C."/>
            <person name="Tapia R."/>
            <person name="Land M."/>
            <person name="Hauser L."/>
            <person name="Kyrpides N."/>
            <person name="Ivanova N."/>
            <person name="Ovchinnikova G."/>
            <person name="Pedersen K."/>
            <person name="Jagevall S."/>
            <person name="Hazen T."/>
            <person name="Woyke T."/>
        </authorList>
    </citation>
    <scope>NUCLEOTIDE SEQUENCE [LARGE SCALE GENOMIC DNA]</scope>
    <source>
        <strain evidence="7">ATCC 700646 / DSM 10631 / Aspo-2</strain>
    </source>
</reference>
<evidence type="ECO:0000256" key="2">
    <source>
        <dbReference type="ARBA" id="ARBA00022670"/>
    </source>
</evidence>
<dbReference type="AlphaFoldDB" id="E6VYS2"/>
<dbReference type="HOGENOM" id="CLU_016043_7_0_7"/>
<dbReference type="GO" id="GO:0006508">
    <property type="term" value="P:proteolysis"/>
    <property type="evidence" value="ECO:0007669"/>
    <property type="project" value="UniProtKB-KW"/>
</dbReference>
<dbReference type="EMBL" id="CP002431">
    <property type="protein sequence ID" value="ADU63939.1"/>
    <property type="molecule type" value="Genomic_DNA"/>
</dbReference>
<dbReference type="STRING" id="643562.Daes_2945"/>
<keyword evidence="4" id="KW-0788">Thiol protease</keyword>
<evidence type="ECO:0000256" key="1">
    <source>
        <dbReference type="ARBA" id="ARBA00007074"/>
    </source>
</evidence>
<evidence type="ECO:0000313" key="7">
    <source>
        <dbReference type="Proteomes" id="UP000002191"/>
    </source>
</evidence>
<protein>
    <submittedName>
        <fullName evidence="6">NLP/P60 protein</fullName>
    </submittedName>
</protein>
<dbReference type="InterPro" id="IPR000064">
    <property type="entry name" value="NLP_P60_dom"/>
</dbReference>
<dbReference type="PANTHER" id="PTHR47053:SF1">
    <property type="entry name" value="MUREIN DD-ENDOPEPTIDASE MEPH-RELATED"/>
    <property type="match status" value="1"/>
</dbReference>
<feature type="domain" description="NlpC/P60" evidence="5">
    <location>
        <begin position="56"/>
        <end position="180"/>
    </location>
</feature>
<evidence type="ECO:0000256" key="3">
    <source>
        <dbReference type="ARBA" id="ARBA00022801"/>
    </source>
</evidence>
<dbReference type="PANTHER" id="PTHR47053">
    <property type="entry name" value="MUREIN DD-ENDOPEPTIDASE MEPH-RELATED"/>
    <property type="match status" value="1"/>
</dbReference>
<dbReference type="Proteomes" id="UP000002191">
    <property type="component" value="Chromosome"/>
</dbReference>
<dbReference type="InterPro" id="IPR038765">
    <property type="entry name" value="Papain-like_cys_pep_sf"/>
</dbReference>
<dbReference type="eggNOG" id="COG0791">
    <property type="taxonomic scope" value="Bacteria"/>
</dbReference>
<evidence type="ECO:0000313" key="6">
    <source>
        <dbReference type="EMBL" id="ADU63939.1"/>
    </source>
</evidence>
<sequence length="184" mass="19442" precursor="true">MPRHAAPFTRSWPALRPAMLATILIAALILGGCATVSAPPPGAVPSATAPSHQQATGKAAAVVRTARSLVGAPYAWGGYSPATGFDCSGLVWYTYHQNGVSLPRMSWQQFGAGSPVAADQLHPGDLIFHQVETKGKSLHVGIVTDRGTFVHAPSSGKPVMESALFDTFWGKHFIGARRVLETEK</sequence>
<dbReference type="GO" id="GO:0008234">
    <property type="term" value="F:cysteine-type peptidase activity"/>
    <property type="evidence" value="ECO:0007669"/>
    <property type="project" value="UniProtKB-KW"/>
</dbReference>
<dbReference type="PROSITE" id="PS51935">
    <property type="entry name" value="NLPC_P60"/>
    <property type="match status" value="1"/>
</dbReference>
<proteinExistence type="inferred from homology"/>
<evidence type="ECO:0000256" key="4">
    <source>
        <dbReference type="ARBA" id="ARBA00022807"/>
    </source>
</evidence>
<organism evidence="6 7">
    <name type="scientific">Pseudodesulfovibrio aespoeensis (strain ATCC 700646 / DSM 10631 / Aspo-2)</name>
    <name type="common">Desulfovibrio aespoeensis</name>
    <dbReference type="NCBI Taxonomy" id="643562"/>
    <lineage>
        <taxon>Bacteria</taxon>
        <taxon>Pseudomonadati</taxon>
        <taxon>Thermodesulfobacteriota</taxon>
        <taxon>Desulfovibrionia</taxon>
        <taxon>Desulfovibrionales</taxon>
        <taxon>Desulfovibrionaceae</taxon>
    </lineage>
</organism>